<feature type="region of interest" description="Disordered" evidence="1">
    <location>
        <begin position="281"/>
        <end position="304"/>
    </location>
</feature>
<feature type="domain" description="N-acetyltransferase" evidence="2">
    <location>
        <begin position="140"/>
        <end position="297"/>
    </location>
</feature>
<organism evidence="3 4">
    <name type="scientific">Streptacidiphilus fuscans</name>
    <dbReference type="NCBI Taxonomy" id="2789292"/>
    <lineage>
        <taxon>Bacteria</taxon>
        <taxon>Bacillati</taxon>
        <taxon>Actinomycetota</taxon>
        <taxon>Actinomycetes</taxon>
        <taxon>Kitasatosporales</taxon>
        <taxon>Streptomycetaceae</taxon>
        <taxon>Streptacidiphilus</taxon>
    </lineage>
</organism>
<dbReference type="InterPro" id="IPR016181">
    <property type="entry name" value="Acyl_CoA_acyltransferase"/>
</dbReference>
<dbReference type="RefSeq" id="WP_196195209.1">
    <property type="nucleotide sequence ID" value="NZ_JADPRT010000007.1"/>
</dbReference>
<evidence type="ECO:0000313" key="3">
    <source>
        <dbReference type="EMBL" id="MBF9070040.1"/>
    </source>
</evidence>
<reference evidence="3" key="1">
    <citation type="submission" date="2020-11" db="EMBL/GenBank/DDBJ databases">
        <title>Isolation and identification of active actinomycetes.</title>
        <authorList>
            <person name="Yu B."/>
        </authorList>
    </citation>
    <scope>NUCLEOTIDE SEQUENCE</scope>
    <source>
        <strain evidence="3">NEAU-YB345</strain>
    </source>
</reference>
<keyword evidence="4" id="KW-1185">Reference proteome</keyword>
<gene>
    <name evidence="3" type="ORF">I2501_18620</name>
</gene>
<dbReference type="AlphaFoldDB" id="A0A931FF93"/>
<name>A0A931FF93_9ACTN</name>
<evidence type="ECO:0000313" key="4">
    <source>
        <dbReference type="Proteomes" id="UP000657385"/>
    </source>
</evidence>
<dbReference type="PROSITE" id="PS51186">
    <property type="entry name" value="GNAT"/>
    <property type="match status" value="1"/>
</dbReference>
<accession>A0A931FF93</accession>
<dbReference type="SUPFAM" id="SSF55729">
    <property type="entry name" value="Acyl-CoA N-acyltransferases (Nat)"/>
    <property type="match status" value="1"/>
</dbReference>
<evidence type="ECO:0000256" key="1">
    <source>
        <dbReference type="SAM" id="MobiDB-lite"/>
    </source>
</evidence>
<protein>
    <submittedName>
        <fullName evidence="3">GNAT family N-acetyltransferase</fullName>
    </submittedName>
</protein>
<dbReference type="Proteomes" id="UP000657385">
    <property type="component" value="Unassembled WGS sequence"/>
</dbReference>
<dbReference type="GO" id="GO:0016747">
    <property type="term" value="F:acyltransferase activity, transferring groups other than amino-acyl groups"/>
    <property type="evidence" value="ECO:0007669"/>
    <property type="project" value="InterPro"/>
</dbReference>
<dbReference type="Pfam" id="PF00583">
    <property type="entry name" value="Acetyltransf_1"/>
    <property type="match status" value="1"/>
</dbReference>
<dbReference type="Gene3D" id="3.40.630.30">
    <property type="match status" value="1"/>
</dbReference>
<comment type="caution">
    <text evidence="3">The sequence shown here is derived from an EMBL/GenBank/DDBJ whole genome shotgun (WGS) entry which is preliminary data.</text>
</comment>
<sequence length="304" mass="32474">MTRWQAEPGRTAVQDEWGQVVADFVRVAVTSGGIDDGADGAVDGGVDGRADDGGGDGGGFWWADDLRPRCSDLAHAARVVGQVLAGWTLDVRVATAETDFAELLHRSAEAFGRHAHHYLWDFALTRPDPRWHDPELPHGLTLAAPGEVGGRRLFRLHRRAYPPGHPDHPAGDPEWFASMVQGRLFGELLDGSAVALAPGGRPVAAVLVAQRSSCLAGDGPGVVDIFRDPEHAPPGLGASLLRRALARTAQAGLPTLRLEVTEGNPARRVYERTGFAYSGSSRRLRLPGGASRPKAMGRVPQPVR</sequence>
<dbReference type="InterPro" id="IPR000182">
    <property type="entry name" value="GNAT_dom"/>
</dbReference>
<evidence type="ECO:0000259" key="2">
    <source>
        <dbReference type="PROSITE" id="PS51186"/>
    </source>
</evidence>
<proteinExistence type="predicted"/>
<dbReference type="EMBL" id="JADPRT010000007">
    <property type="protein sequence ID" value="MBF9070040.1"/>
    <property type="molecule type" value="Genomic_DNA"/>
</dbReference>